<dbReference type="InterPro" id="IPR037066">
    <property type="entry name" value="Plug_dom_sf"/>
</dbReference>
<dbReference type="NCBIfam" id="TIGR04057">
    <property type="entry name" value="SusC_RagA_signa"/>
    <property type="match status" value="1"/>
</dbReference>
<comment type="similarity">
    <text evidence="8 9">Belongs to the TonB-dependent receptor family.</text>
</comment>
<keyword evidence="2 8" id="KW-0813">Transport</keyword>
<dbReference type="InterPro" id="IPR036942">
    <property type="entry name" value="Beta-barrel_TonB_sf"/>
</dbReference>
<comment type="subcellular location">
    <subcellularLocation>
        <location evidence="1 8">Cell outer membrane</location>
        <topology evidence="1 8">Multi-pass membrane protein</topology>
    </subcellularLocation>
</comment>
<dbReference type="SUPFAM" id="SSF49464">
    <property type="entry name" value="Carboxypeptidase regulatory domain-like"/>
    <property type="match status" value="1"/>
</dbReference>
<evidence type="ECO:0000313" key="13">
    <source>
        <dbReference type="Proteomes" id="UP000192756"/>
    </source>
</evidence>
<dbReference type="Proteomes" id="UP000192756">
    <property type="component" value="Unassembled WGS sequence"/>
</dbReference>
<evidence type="ECO:0000259" key="10">
    <source>
        <dbReference type="Pfam" id="PF00593"/>
    </source>
</evidence>
<dbReference type="InterPro" id="IPR000531">
    <property type="entry name" value="Beta-barrel_TonB"/>
</dbReference>
<keyword evidence="5 9" id="KW-0798">TonB box</keyword>
<feature type="domain" description="TonB-dependent receptor-like beta-barrel" evidence="10">
    <location>
        <begin position="513"/>
        <end position="1021"/>
    </location>
</feature>
<dbReference type="SUPFAM" id="SSF56935">
    <property type="entry name" value="Porins"/>
    <property type="match status" value="1"/>
</dbReference>
<keyword evidence="4 8" id="KW-0812">Transmembrane</keyword>
<dbReference type="Pfam" id="PF13715">
    <property type="entry name" value="CarbopepD_reg_2"/>
    <property type="match status" value="1"/>
</dbReference>
<dbReference type="GO" id="GO:0009279">
    <property type="term" value="C:cell outer membrane"/>
    <property type="evidence" value="ECO:0007669"/>
    <property type="project" value="UniProtKB-SubCell"/>
</dbReference>
<evidence type="ECO:0000256" key="3">
    <source>
        <dbReference type="ARBA" id="ARBA00022452"/>
    </source>
</evidence>
<evidence type="ECO:0000256" key="7">
    <source>
        <dbReference type="ARBA" id="ARBA00023237"/>
    </source>
</evidence>
<dbReference type="NCBIfam" id="TIGR04056">
    <property type="entry name" value="OMP_RagA_SusC"/>
    <property type="match status" value="1"/>
</dbReference>
<dbReference type="Pfam" id="PF00593">
    <property type="entry name" value="TonB_dep_Rec_b-barrel"/>
    <property type="match status" value="1"/>
</dbReference>
<dbReference type="InterPro" id="IPR008969">
    <property type="entry name" value="CarboxyPept-like_regulatory"/>
</dbReference>
<dbReference type="Pfam" id="PF07715">
    <property type="entry name" value="Plug"/>
    <property type="match status" value="1"/>
</dbReference>
<keyword evidence="3 8" id="KW-1134">Transmembrane beta strand</keyword>
<dbReference type="InterPro" id="IPR039426">
    <property type="entry name" value="TonB-dep_rcpt-like"/>
</dbReference>
<evidence type="ECO:0000259" key="11">
    <source>
        <dbReference type="Pfam" id="PF07715"/>
    </source>
</evidence>
<evidence type="ECO:0000256" key="5">
    <source>
        <dbReference type="ARBA" id="ARBA00023077"/>
    </source>
</evidence>
<proteinExistence type="inferred from homology"/>
<dbReference type="Gene3D" id="2.60.40.1120">
    <property type="entry name" value="Carboxypeptidase-like, regulatory domain"/>
    <property type="match status" value="1"/>
</dbReference>
<keyword evidence="7 8" id="KW-0998">Cell outer membrane</keyword>
<dbReference type="Gene3D" id="3.55.50.30">
    <property type="match status" value="1"/>
</dbReference>
<dbReference type="InterPro" id="IPR012910">
    <property type="entry name" value="Plug_dom"/>
</dbReference>
<evidence type="ECO:0000256" key="8">
    <source>
        <dbReference type="PROSITE-ProRule" id="PRU01360"/>
    </source>
</evidence>
<feature type="domain" description="TonB-dependent receptor plug" evidence="11">
    <location>
        <begin position="238"/>
        <end position="359"/>
    </location>
</feature>
<sequence>MYYNSTRFASRCVPVFYAPFNIKKLKFFMKVNAILLMIILFAVSSINASPGSAQTLSDVKVSVGMDKGTLRSAFSQIEKQTDFRFAYRNELISVFKNLSLKGELRSVKSTLDELLKGTGLSYRQLNNSIIIFKESAPVQSQISSRDIYINGRVTDENNLPLPGVSVKIKGTNKGVVTDNEGKYIIQVPNESAILVFSYIGYVTAEGTVQNGRMTNIRLKPDVGSLDAVVVIGYGTTTKRANTGSVTSITSKDIANQPVSDPIAALQGRVAGLDITGTTGYPGSSYNIKLRGINSILGRSSPLFIVDGMPFSDESLDQFTGANGTTSPLNSINPADIERIDILKDADATAIYGSRGANGVVLITTKRGKSGKVTTDARVYTGVSMVNRKVDMLNTQQYLALRREAFKNDNRTPDETNALDLTVWDQNLDQNWQEKLIGNTAKLTEGQLSLSGGSEQTNFLLSGTYRRETTVLPTNTDYNRGAFNFNVNHKSANDKFSVAASVKYIADENNSLPTDLTQYYNLAPNTPIYNPNGSFYWNGNDQNPIAYFERKYLSNTNNLLGNVVIKYNVLPNLTAQLNTGYNRMSMKQTQTLPEKSFNPANYSASMGYYGDNKVSGYNIEPQLDYSLQIGKGTLKALLGGTWQSSIKEGQNLLGEGFASDEQLSNPKAATKLTMRSFNYADYKYNSVFGRATYNWDEKYIVNGTFRRDGSSRFGSASRFGNFGAVGVAWLFSNESFIKDKLSFLSFGKLRGSYGTVGNDQIGDYQYFDSWSAASFPYAGSGTLYPSRFANNDFQWEVTRKLEGALELGFLKDRILLNASYYYNKSNNMLIYYSLSPQSGFSEFVDNLPAELENKGLELELNTVNVNRGDFRWSSALNFTVARNKLLKYPDLEKSPFTKTYFIGKPINVTTGYISTGIDPKTGLPTFQDLDGDGSASDPEDFAILGNVTPKFYGGFQNSLSYKNWSLDFFFQFVKQEGPLLNYGYTSVPYGSRVNKDVSALDRWSAVDQVTNIPIATSTTGPAYSAYNQWRISSANWGDASFIRLKNVMLKYNLSSLLKNLKLSNVSIYMQGQNLFTITNYDGFDPETKGIKLPPLSTYTVGLQVSF</sequence>
<dbReference type="Gene3D" id="2.170.130.10">
    <property type="entry name" value="TonB-dependent receptor, plug domain"/>
    <property type="match status" value="1"/>
</dbReference>
<dbReference type="InterPro" id="IPR023996">
    <property type="entry name" value="TonB-dep_OMP_SusC/RagA"/>
</dbReference>
<evidence type="ECO:0000256" key="4">
    <source>
        <dbReference type="ARBA" id="ARBA00022692"/>
    </source>
</evidence>
<evidence type="ECO:0000313" key="12">
    <source>
        <dbReference type="EMBL" id="SMC74409.1"/>
    </source>
</evidence>
<gene>
    <name evidence="12" type="ORF">SAMN04488524_2508</name>
</gene>
<evidence type="ECO:0000256" key="6">
    <source>
        <dbReference type="ARBA" id="ARBA00023136"/>
    </source>
</evidence>
<reference evidence="13" key="1">
    <citation type="submission" date="2017-04" db="EMBL/GenBank/DDBJ databases">
        <authorList>
            <person name="Varghese N."/>
            <person name="Submissions S."/>
        </authorList>
    </citation>
    <scope>NUCLEOTIDE SEQUENCE [LARGE SCALE GENOMIC DNA]</scope>
    <source>
        <strain evidence="13">DSM 12126</strain>
    </source>
</reference>
<name>A0A1W2BN92_9SPHI</name>
<accession>A0A1W2BN92</accession>
<evidence type="ECO:0000256" key="2">
    <source>
        <dbReference type="ARBA" id="ARBA00022448"/>
    </source>
</evidence>
<organism evidence="12 13">
    <name type="scientific">Pedobacter africanus</name>
    <dbReference type="NCBI Taxonomy" id="151894"/>
    <lineage>
        <taxon>Bacteria</taxon>
        <taxon>Pseudomonadati</taxon>
        <taxon>Bacteroidota</taxon>
        <taxon>Sphingobacteriia</taxon>
        <taxon>Sphingobacteriales</taxon>
        <taxon>Sphingobacteriaceae</taxon>
        <taxon>Pedobacter</taxon>
    </lineage>
</organism>
<protein>
    <submittedName>
        <fullName evidence="12">TonB-linked outer membrane protein, SusC/RagA family</fullName>
    </submittedName>
</protein>
<dbReference type="PROSITE" id="PS52016">
    <property type="entry name" value="TONB_DEPENDENT_REC_3"/>
    <property type="match status" value="1"/>
</dbReference>
<evidence type="ECO:0000256" key="1">
    <source>
        <dbReference type="ARBA" id="ARBA00004571"/>
    </source>
</evidence>
<dbReference type="Gene3D" id="2.40.170.20">
    <property type="entry name" value="TonB-dependent receptor, beta-barrel domain"/>
    <property type="match status" value="1"/>
</dbReference>
<evidence type="ECO:0000256" key="9">
    <source>
        <dbReference type="RuleBase" id="RU003357"/>
    </source>
</evidence>
<dbReference type="InterPro" id="IPR023997">
    <property type="entry name" value="TonB-dep_OMP_SusC/RagA_CS"/>
</dbReference>
<keyword evidence="13" id="KW-1185">Reference proteome</keyword>
<dbReference type="STRING" id="151894.SAMN04488524_2508"/>
<dbReference type="EMBL" id="FWXT01000001">
    <property type="protein sequence ID" value="SMC74409.1"/>
    <property type="molecule type" value="Genomic_DNA"/>
</dbReference>
<keyword evidence="6 8" id="KW-0472">Membrane</keyword>
<dbReference type="AlphaFoldDB" id="A0A1W2BN92"/>